<gene>
    <name evidence="5" type="primary">ydfH_7</name>
    <name evidence="5" type="ORF">MAA8898_02999</name>
</gene>
<dbReference type="InterPro" id="IPR008920">
    <property type="entry name" value="TF_FadR/GntR_C"/>
</dbReference>
<evidence type="ECO:0000256" key="1">
    <source>
        <dbReference type="ARBA" id="ARBA00023015"/>
    </source>
</evidence>
<dbReference type="CDD" id="cd07377">
    <property type="entry name" value="WHTH_GntR"/>
    <property type="match status" value="1"/>
</dbReference>
<reference evidence="5 6" key="1">
    <citation type="submission" date="2017-05" db="EMBL/GenBank/DDBJ databases">
        <authorList>
            <person name="Song R."/>
            <person name="Chenine A.L."/>
            <person name="Ruprecht R.M."/>
        </authorList>
    </citation>
    <scope>NUCLEOTIDE SEQUENCE [LARGE SCALE GENOMIC DNA]</scope>
    <source>
        <strain evidence="5 6">CECT 8898</strain>
    </source>
</reference>
<keyword evidence="1" id="KW-0805">Transcription regulation</keyword>
<dbReference type="PANTHER" id="PTHR43537">
    <property type="entry name" value="TRANSCRIPTIONAL REGULATOR, GNTR FAMILY"/>
    <property type="match status" value="1"/>
</dbReference>
<sequence length="232" mass="25776">MKLSARDIGQKRATLAVEVRAEIERMIVEGNLEAGEKLNELTLSDAMGVSRGTVREAIRSLADSGLISLIANRGAFVHKLTLAEVRNLYDLRGAIFAMACAAAARRVAEGAETKLPDRLRRNLEKMREALAEDRVDRYYSLNIEFHDMLMEAAHNPKAKTIYDNLVKEMHLFRRRGLSKAPNIARSIVEHEAIHDAVTKGDPEAARAAAEQHIQLGLGRYMAMIAKDEESAT</sequence>
<dbReference type="SUPFAM" id="SSF46785">
    <property type="entry name" value="Winged helix' DNA-binding domain"/>
    <property type="match status" value="1"/>
</dbReference>
<protein>
    <submittedName>
        <fullName evidence="5">Putative HTH-type transcriptional regulator YdfH</fullName>
    </submittedName>
</protein>
<dbReference type="PANTHER" id="PTHR43537:SF5">
    <property type="entry name" value="UXU OPERON TRANSCRIPTIONAL REGULATOR"/>
    <property type="match status" value="1"/>
</dbReference>
<dbReference type="InterPro" id="IPR036388">
    <property type="entry name" value="WH-like_DNA-bd_sf"/>
</dbReference>
<name>A0A238KNW3_9RHOB</name>
<evidence type="ECO:0000259" key="4">
    <source>
        <dbReference type="PROSITE" id="PS50949"/>
    </source>
</evidence>
<dbReference type="Gene3D" id="1.10.10.10">
    <property type="entry name" value="Winged helix-like DNA-binding domain superfamily/Winged helix DNA-binding domain"/>
    <property type="match status" value="1"/>
</dbReference>
<dbReference type="InterPro" id="IPR036390">
    <property type="entry name" value="WH_DNA-bd_sf"/>
</dbReference>
<dbReference type="GO" id="GO:0003677">
    <property type="term" value="F:DNA binding"/>
    <property type="evidence" value="ECO:0007669"/>
    <property type="project" value="UniProtKB-KW"/>
</dbReference>
<dbReference type="Pfam" id="PF00392">
    <property type="entry name" value="GntR"/>
    <property type="match status" value="1"/>
</dbReference>
<dbReference type="EMBL" id="FXYF01000008">
    <property type="protein sequence ID" value="SMX44509.1"/>
    <property type="molecule type" value="Genomic_DNA"/>
</dbReference>
<keyword evidence="3" id="KW-0804">Transcription</keyword>
<keyword evidence="6" id="KW-1185">Reference proteome</keyword>
<dbReference type="PROSITE" id="PS50949">
    <property type="entry name" value="HTH_GNTR"/>
    <property type="match status" value="1"/>
</dbReference>
<accession>A0A238KNW3</accession>
<evidence type="ECO:0000313" key="5">
    <source>
        <dbReference type="EMBL" id="SMX44509.1"/>
    </source>
</evidence>
<evidence type="ECO:0000256" key="2">
    <source>
        <dbReference type="ARBA" id="ARBA00023125"/>
    </source>
</evidence>
<dbReference type="GO" id="GO:0003700">
    <property type="term" value="F:DNA-binding transcription factor activity"/>
    <property type="evidence" value="ECO:0007669"/>
    <property type="project" value="InterPro"/>
</dbReference>
<dbReference type="AlphaFoldDB" id="A0A238KNW3"/>
<dbReference type="Proteomes" id="UP000207598">
    <property type="component" value="Unassembled WGS sequence"/>
</dbReference>
<evidence type="ECO:0000256" key="3">
    <source>
        <dbReference type="ARBA" id="ARBA00023163"/>
    </source>
</evidence>
<dbReference type="Gene3D" id="1.20.120.530">
    <property type="entry name" value="GntR ligand-binding domain-like"/>
    <property type="match status" value="1"/>
</dbReference>
<feature type="domain" description="HTH gntR-type" evidence="4">
    <location>
        <begin position="13"/>
        <end position="80"/>
    </location>
</feature>
<dbReference type="InterPro" id="IPR000524">
    <property type="entry name" value="Tscrpt_reg_HTH_GntR"/>
</dbReference>
<dbReference type="InterPro" id="IPR011711">
    <property type="entry name" value="GntR_C"/>
</dbReference>
<keyword evidence="2" id="KW-0238">DNA-binding</keyword>
<dbReference type="RefSeq" id="WP_094021811.1">
    <property type="nucleotide sequence ID" value="NZ_FXYF01000008.1"/>
</dbReference>
<dbReference type="PRINTS" id="PR00035">
    <property type="entry name" value="HTHGNTR"/>
</dbReference>
<organism evidence="5 6">
    <name type="scientific">Maliponia aquimaris</name>
    <dbReference type="NCBI Taxonomy" id="1673631"/>
    <lineage>
        <taxon>Bacteria</taxon>
        <taxon>Pseudomonadati</taxon>
        <taxon>Pseudomonadota</taxon>
        <taxon>Alphaproteobacteria</taxon>
        <taxon>Rhodobacterales</taxon>
        <taxon>Paracoccaceae</taxon>
        <taxon>Maliponia</taxon>
    </lineage>
</organism>
<proteinExistence type="predicted"/>
<dbReference type="SMART" id="SM00345">
    <property type="entry name" value="HTH_GNTR"/>
    <property type="match status" value="1"/>
</dbReference>
<dbReference type="Pfam" id="PF07729">
    <property type="entry name" value="FCD"/>
    <property type="match status" value="1"/>
</dbReference>
<dbReference type="OrthoDB" id="7620579at2"/>
<dbReference type="SUPFAM" id="SSF48008">
    <property type="entry name" value="GntR ligand-binding domain-like"/>
    <property type="match status" value="1"/>
</dbReference>
<evidence type="ECO:0000313" key="6">
    <source>
        <dbReference type="Proteomes" id="UP000207598"/>
    </source>
</evidence>
<dbReference type="SMART" id="SM00895">
    <property type="entry name" value="FCD"/>
    <property type="match status" value="1"/>
</dbReference>